<evidence type="ECO:0000256" key="3">
    <source>
        <dbReference type="SAM" id="SignalP"/>
    </source>
</evidence>
<keyword evidence="3" id="KW-0732">Signal</keyword>
<evidence type="ECO:0000256" key="2">
    <source>
        <dbReference type="ARBA" id="ARBA00022801"/>
    </source>
</evidence>
<reference evidence="5 6" key="1">
    <citation type="submission" date="2019-02" db="EMBL/GenBank/DDBJ databases">
        <title>Bacterial novel species Emticicia sp. 17J42-9 isolated from soil.</title>
        <authorList>
            <person name="Jung H.-Y."/>
        </authorList>
    </citation>
    <scope>NUCLEOTIDE SEQUENCE [LARGE SCALE GENOMIC DNA]</scope>
    <source>
        <strain evidence="5 6">17J42-9</strain>
    </source>
</reference>
<gene>
    <name evidence="5" type="ORF">EWM59_01540</name>
</gene>
<accession>A0A4V1ZDU7</accession>
<keyword evidence="6" id="KW-1185">Reference proteome</keyword>
<protein>
    <submittedName>
        <fullName evidence="5">DUF4976 domain-containing protein</fullName>
    </submittedName>
</protein>
<dbReference type="Proteomes" id="UP000293162">
    <property type="component" value="Unassembled WGS sequence"/>
</dbReference>
<dbReference type="RefSeq" id="WP_130019182.1">
    <property type="nucleotide sequence ID" value="NZ_SEWF01000002.1"/>
</dbReference>
<dbReference type="PANTHER" id="PTHR43108:SF6">
    <property type="entry name" value="N-SULPHOGLUCOSAMINE SULPHOHYDROLASE"/>
    <property type="match status" value="1"/>
</dbReference>
<feature type="domain" description="N-sulphoglucosamine sulphohydrolase C-terminal" evidence="4">
    <location>
        <begin position="345"/>
        <end position="495"/>
    </location>
</feature>
<evidence type="ECO:0000259" key="4">
    <source>
        <dbReference type="Pfam" id="PF16347"/>
    </source>
</evidence>
<dbReference type="Pfam" id="PF01663">
    <property type="entry name" value="Phosphodiest"/>
    <property type="match status" value="1"/>
</dbReference>
<feature type="signal peptide" evidence="3">
    <location>
        <begin position="1"/>
        <end position="22"/>
    </location>
</feature>
<evidence type="ECO:0000313" key="6">
    <source>
        <dbReference type="Proteomes" id="UP000293162"/>
    </source>
</evidence>
<dbReference type="Gene3D" id="3.40.720.10">
    <property type="entry name" value="Alkaline Phosphatase, subunit A"/>
    <property type="match status" value="1"/>
</dbReference>
<dbReference type="SUPFAM" id="SSF53649">
    <property type="entry name" value="Alkaline phosphatase-like"/>
    <property type="match status" value="1"/>
</dbReference>
<comment type="similarity">
    <text evidence="1">Belongs to the sulfatase family.</text>
</comment>
<dbReference type="Pfam" id="PF16347">
    <property type="entry name" value="SGSH_C"/>
    <property type="match status" value="1"/>
</dbReference>
<name>A0A4V1ZDU7_9BACT</name>
<dbReference type="InterPro" id="IPR002591">
    <property type="entry name" value="Phosphodiest/P_Trfase"/>
</dbReference>
<dbReference type="EMBL" id="SEWF01000002">
    <property type="protein sequence ID" value="RYU97400.1"/>
    <property type="molecule type" value="Genomic_DNA"/>
</dbReference>
<dbReference type="InterPro" id="IPR032506">
    <property type="entry name" value="SGSH_C"/>
</dbReference>
<evidence type="ECO:0000256" key="1">
    <source>
        <dbReference type="ARBA" id="ARBA00008779"/>
    </source>
</evidence>
<dbReference type="CDD" id="cd16031">
    <property type="entry name" value="G6S_like"/>
    <property type="match status" value="1"/>
</dbReference>
<keyword evidence="2" id="KW-0378">Hydrolase</keyword>
<evidence type="ECO:0000313" key="5">
    <source>
        <dbReference type="EMBL" id="RYU97400.1"/>
    </source>
</evidence>
<organism evidence="5 6">
    <name type="scientific">Emticicia agri</name>
    <dbReference type="NCBI Taxonomy" id="2492393"/>
    <lineage>
        <taxon>Bacteria</taxon>
        <taxon>Pseudomonadati</taxon>
        <taxon>Bacteroidota</taxon>
        <taxon>Cytophagia</taxon>
        <taxon>Cytophagales</taxon>
        <taxon>Leadbetterellaceae</taxon>
        <taxon>Emticicia</taxon>
    </lineage>
</organism>
<proteinExistence type="inferred from homology"/>
<dbReference type="PROSITE" id="PS00149">
    <property type="entry name" value="SULFATASE_2"/>
    <property type="match status" value="1"/>
</dbReference>
<dbReference type="InterPro" id="IPR024607">
    <property type="entry name" value="Sulfatase_CS"/>
</dbReference>
<dbReference type="GO" id="GO:0016787">
    <property type="term" value="F:hydrolase activity"/>
    <property type="evidence" value="ECO:0007669"/>
    <property type="project" value="UniProtKB-KW"/>
</dbReference>
<comment type="caution">
    <text evidence="5">The sequence shown here is derived from an EMBL/GenBank/DDBJ whole genome shotgun (WGS) entry which is preliminary data.</text>
</comment>
<dbReference type="PANTHER" id="PTHR43108">
    <property type="entry name" value="N-ACETYLGLUCOSAMINE-6-SULFATASE FAMILY MEMBER"/>
    <property type="match status" value="1"/>
</dbReference>
<dbReference type="PROSITE" id="PS00523">
    <property type="entry name" value="SULFATASE_1"/>
    <property type="match status" value="1"/>
</dbReference>
<dbReference type="OrthoDB" id="9789742at2"/>
<sequence length="513" mass="59537">MKKYIVKAFAFGILAFSFSAFNQKKIAPTRPNILIIFSDDHALQAISAYGSPHIKTPNIDRIAKDGAIFRNMFCTNSICGPSRATLLTGKFSHKNGHINNKTKFDTNQDIFPKHLQEAGYETGWIGKWHLVNLPKYFNYWSILPGQGSYYNPDFIEMDGQTRRQEGYASDIIAGRAIDWLQNKHDTAKPFCLIIGQNAPHRTWLPDTADLHAFDAVKFKMPGTFYDTYKGRIAAQKQKMHIAKDLRMDYDLKVDDNALLHKKRMNEAQLKAYNAYYEPLNEQFKKQNLTGKALDEWKFQRYMHDYMACVKSLDRNIGRVLDYLDKNGLSENTLIVYASDQGFYLGEHGWFDKRFMYEESFHVPLVMTYPKLIKKGTIVNSFAQNIDFAPTFLELAGVSIPNEIQGKSLLPLLKNQKPASWRKSLYYHYYEYPDEHNTMPHFGVRTDRYKLIRFYDDGDFWELYDLKNDPKELKNIYASAPKATITSLKQELQRLIVEYDDKEAADILAKETRP</sequence>
<feature type="chain" id="PRO_5020614392" evidence="3">
    <location>
        <begin position="23"/>
        <end position="513"/>
    </location>
</feature>
<dbReference type="AlphaFoldDB" id="A0A4V1ZDU7"/>
<dbReference type="InterPro" id="IPR017850">
    <property type="entry name" value="Alkaline_phosphatase_core_sf"/>
</dbReference>